<dbReference type="SMART" id="SM00256">
    <property type="entry name" value="FBOX"/>
    <property type="match status" value="1"/>
</dbReference>
<reference evidence="3" key="2">
    <citation type="submission" date="2015-01" db="EMBL/GenBank/DDBJ databases">
        <title>Evolutionary Origins and Diversification of the Mycorrhizal Mutualists.</title>
        <authorList>
            <consortium name="DOE Joint Genome Institute"/>
            <consortium name="Mycorrhizal Genomics Consortium"/>
            <person name="Kohler A."/>
            <person name="Kuo A."/>
            <person name="Nagy L.G."/>
            <person name="Floudas D."/>
            <person name="Copeland A."/>
            <person name="Barry K.W."/>
            <person name="Cichocki N."/>
            <person name="Veneault-Fourrey C."/>
            <person name="LaButti K."/>
            <person name="Lindquist E.A."/>
            <person name="Lipzen A."/>
            <person name="Lundell T."/>
            <person name="Morin E."/>
            <person name="Murat C."/>
            <person name="Riley R."/>
            <person name="Ohm R."/>
            <person name="Sun H."/>
            <person name="Tunlid A."/>
            <person name="Henrissat B."/>
            <person name="Grigoriev I.V."/>
            <person name="Hibbett D.S."/>
            <person name="Martin F."/>
        </authorList>
    </citation>
    <scope>NUCLEOTIDE SEQUENCE [LARGE SCALE GENOMIC DNA]</scope>
    <source>
        <strain evidence="3">UH-Slu-Lm8-n1</strain>
    </source>
</reference>
<protein>
    <recommendedName>
        <fullName evidence="1">F-box domain-containing protein</fullName>
    </recommendedName>
</protein>
<evidence type="ECO:0000313" key="2">
    <source>
        <dbReference type="EMBL" id="KIK44946.1"/>
    </source>
</evidence>
<dbReference type="Pfam" id="PF12937">
    <property type="entry name" value="F-box-like"/>
    <property type="match status" value="1"/>
</dbReference>
<dbReference type="InterPro" id="IPR036047">
    <property type="entry name" value="F-box-like_dom_sf"/>
</dbReference>
<dbReference type="AlphaFoldDB" id="A0A0D0ATA0"/>
<dbReference type="HOGENOM" id="CLU_712083_0_0_1"/>
<evidence type="ECO:0000259" key="1">
    <source>
        <dbReference type="PROSITE" id="PS50181"/>
    </source>
</evidence>
<name>A0A0D0ATA0_9AGAM</name>
<dbReference type="CDD" id="cd09917">
    <property type="entry name" value="F-box_SF"/>
    <property type="match status" value="1"/>
</dbReference>
<dbReference type="Proteomes" id="UP000054485">
    <property type="component" value="Unassembled WGS sequence"/>
</dbReference>
<organism evidence="2 3">
    <name type="scientific">Suillus luteus UH-Slu-Lm8-n1</name>
    <dbReference type="NCBI Taxonomy" id="930992"/>
    <lineage>
        <taxon>Eukaryota</taxon>
        <taxon>Fungi</taxon>
        <taxon>Dikarya</taxon>
        <taxon>Basidiomycota</taxon>
        <taxon>Agaricomycotina</taxon>
        <taxon>Agaricomycetes</taxon>
        <taxon>Agaricomycetidae</taxon>
        <taxon>Boletales</taxon>
        <taxon>Suillineae</taxon>
        <taxon>Suillaceae</taxon>
        <taxon>Suillus</taxon>
    </lineage>
</organism>
<feature type="domain" description="F-box" evidence="1">
    <location>
        <begin position="30"/>
        <end position="76"/>
    </location>
</feature>
<dbReference type="EMBL" id="KN835181">
    <property type="protein sequence ID" value="KIK44946.1"/>
    <property type="molecule type" value="Genomic_DNA"/>
</dbReference>
<dbReference type="OrthoDB" id="2688364at2759"/>
<dbReference type="PROSITE" id="PS50181">
    <property type="entry name" value="FBOX"/>
    <property type="match status" value="1"/>
</dbReference>
<keyword evidence="3" id="KW-1185">Reference proteome</keyword>
<sequence>MHISISSVRKAFRPSGRQLSCSSFEMIQAVISFETLPDDLLYHIFGYLSITDIVRLQRVSKTLRSTVLRDATWFYIYRTSSRPRIPALLSTDSATYLQSWLTSSEKFDRWCSNGPRDGKMVMDSKRYNARTLNFGNKELPLPGVARRRTVELYPDATGNHTPYGLVFSRWLIVTSICSSEAPVRCFDLDADKGNDPAEEAPLQLYAKHSTVLYTTSGMIFDLRCVQSTRTNGERVAFVILVENFFALKVFQFHVSSKGSQPHVVLQEVFTRHDMHLSSLREVSLGPRLIAIKYARGGTFRSPGPKSDHILCLDIERFTTFTVTHDSLRILLRRVQSSLCCRAPHTCCCCARHRPTHWLKHMKSLPPYPTCTMNTNCRARLTILIQIHL</sequence>
<proteinExistence type="predicted"/>
<dbReference type="SUPFAM" id="SSF81383">
    <property type="entry name" value="F-box domain"/>
    <property type="match status" value="1"/>
</dbReference>
<accession>A0A0D0ATA0</accession>
<dbReference type="Gene3D" id="1.20.1280.50">
    <property type="match status" value="1"/>
</dbReference>
<dbReference type="InterPro" id="IPR001810">
    <property type="entry name" value="F-box_dom"/>
</dbReference>
<gene>
    <name evidence="2" type="ORF">CY34DRAFT_585903</name>
</gene>
<dbReference type="InParanoid" id="A0A0D0ATA0"/>
<evidence type="ECO:0000313" key="3">
    <source>
        <dbReference type="Proteomes" id="UP000054485"/>
    </source>
</evidence>
<reference evidence="2 3" key="1">
    <citation type="submission" date="2014-04" db="EMBL/GenBank/DDBJ databases">
        <authorList>
            <consortium name="DOE Joint Genome Institute"/>
            <person name="Kuo A."/>
            <person name="Ruytinx J."/>
            <person name="Rineau F."/>
            <person name="Colpaert J."/>
            <person name="Kohler A."/>
            <person name="Nagy L.G."/>
            <person name="Floudas D."/>
            <person name="Copeland A."/>
            <person name="Barry K.W."/>
            <person name="Cichocki N."/>
            <person name="Veneault-Fourrey C."/>
            <person name="LaButti K."/>
            <person name="Lindquist E.A."/>
            <person name="Lipzen A."/>
            <person name="Lundell T."/>
            <person name="Morin E."/>
            <person name="Murat C."/>
            <person name="Sun H."/>
            <person name="Tunlid A."/>
            <person name="Henrissat B."/>
            <person name="Grigoriev I.V."/>
            <person name="Hibbett D.S."/>
            <person name="Martin F."/>
            <person name="Nordberg H.P."/>
            <person name="Cantor M.N."/>
            <person name="Hua S.X."/>
        </authorList>
    </citation>
    <scope>NUCLEOTIDE SEQUENCE [LARGE SCALE GENOMIC DNA]</scope>
    <source>
        <strain evidence="2 3">UH-Slu-Lm8-n1</strain>
    </source>
</reference>